<dbReference type="EMBL" id="MU394412">
    <property type="protein sequence ID" value="KAI6081000.1"/>
    <property type="molecule type" value="Genomic_DNA"/>
</dbReference>
<gene>
    <name evidence="1" type="ORF">F4821DRAFT_265359</name>
</gene>
<proteinExistence type="predicted"/>
<comment type="caution">
    <text evidence="1">The sequence shown here is derived from an EMBL/GenBank/DDBJ whole genome shotgun (WGS) entry which is preliminary data.</text>
</comment>
<protein>
    <submittedName>
        <fullName evidence="1">Cytochrome P450</fullName>
    </submittedName>
</protein>
<accession>A0ACC0CKU4</accession>
<organism evidence="1 2">
    <name type="scientific">Hypoxylon rubiginosum</name>
    <dbReference type="NCBI Taxonomy" id="110542"/>
    <lineage>
        <taxon>Eukaryota</taxon>
        <taxon>Fungi</taxon>
        <taxon>Dikarya</taxon>
        <taxon>Ascomycota</taxon>
        <taxon>Pezizomycotina</taxon>
        <taxon>Sordariomycetes</taxon>
        <taxon>Xylariomycetidae</taxon>
        <taxon>Xylariales</taxon>
        <taxon>Hypoxylaceae</taxon>
        <taxon>Hypoxylon</taxon>
    </lineage>
</organism>
<dbReference type="Proteomes" id="UP001497680">
    <property type="component" value="Unassembled WGS sequence"/>
</dbReference>
<name>A0ACC0CKU4_9PEZI</name>
<reference evidence="1 2" key="1">
    <citation type="journal article" date="2022" name="New Phytol.">
        <title>Ecological generalism drives hyperdiversity of secondary metabolite gene clusters in xylarialean endophytes.</title>
        <authorList>
            <person name="Franco M.E.E."/>
            <person name="Wisecaver J.H."/>
            <person name="Arnold A.E."/>
            <person name="Ju Y.M."/>
            <person name="Slot J.C."/>
            <person name="Ahrendt S."/>
            <person name="Moore L.P."/>
            <person name="Eastman K.E."/>
            <person name="Scott K."/>
            <person name="Konkel Z."/>
            <person name="Mondo S.J."/>
            <person name="Kuo A."/>
            <person name="Hayes R.D."/>
            <person name="Haridas S."/>
            <person name="Andreopoulos B."/>
            <person name="Riley R."/>
            <person name="LaButti K."/>
            <person name="Pangilinan J."/>
            <person name="Lipzen A."/>
            <person name="Amirebrahimi M."/>
            <person name="Yan J."/>
            <person name="Adam C."/>
            <person name="Keymanesh K."/>
            <person name="Ng V."/>
            <person name="Louie K."/>
            <person name="Northen T."/>
            <person name="Drula E."/>
            <person name="Henrissat B."/>
            <person name="Hsieh H.M."/>
            <person name="Youens-Clark K."/>
            <person name="Lutzoni F."/>
            <person name="Miadlikowska J."/>
            <person name="Eastwood D.C."/>
            <person name="Hamelin R.C."/>
            <person name="Grigoriev I.V."/>
            <person name="U'Ren J.M."/>
        </authorList>
    </citation>
    <scope>NUCLEOTIDE SEQUENCE [LARGE SCALE GENOMIC DNA]</scope>
    <source>
        <strain evidence="1 2">ER1909</strain>
    </source>
</reference>
<evidence type="ECO:0000313" key="2">
    <source>
        <dbReference type="Proteomes" id="UP001497680"/>
    </source>
</evidence>
<keyword evidence="2" id="KW-1185">Reference proteome</keyword>
<evidence type="ECO:0000313" key="1">
    <source>
        <dbReference type="EMBL" id="KAI6081000.1"/>
    </source>
</evidence>
<sequence>MPSALASAATVIAVIYSFLRALVYLRHGSREPKPIVGAIPYLSPLYGMLIEQDKFYKRMRDETHLPIYTLNIPGVPVYIVNSLEVLQRVDRHIDTLPFAPMKAQTCKKVCGVSQAGISKIYGNNLLAQDGYLYSHQRASAQAGAPGTSLNALSRSASKVFAAAFDRVEARGRTAVDLYEFVHDATFNATTDAMYGPHNPFRTEKNLNDWAVFEAGLPMLFLGFLPGILARRACKARQRLVAAFIDYFGNDKHLDGGSLFVQLTNRVNDSTGLSLVDKARIEVGQVAAATFNTAPGAFWCVWAILSDPVVFKDCRKEVMRLVDEENGTHTIDLARVRTECPLLVSTLQEVMRFYDTAASLRLIYEDTMLGDEYLLKKGGAVIMPNAVFHTDETLWGPSVSEFDHTRFLKAGHRKSSTKHPAAAFRGFGGGHVLCPGRHLASTEMLALMALILVRVDVVPPGGKWPAAPIGLSAGRALPLPSKRMLVDFIPRAAGKWRVIFTDEDNSGVSLVAEDMHSTNS</sequence>